<sequence length="137" mass="15422">MGCDRLDAAEPLEPVEIEILSKSARSGNADLSNGILVLDTIEARGEVFLQPPLGDILNFDGEAITFILVDQITVFFEAFLVEGRFLLCKSGCSRPHDDMRPPHQIVHGSLIGFERKRCFPRTLSKLDWAFRKMPLRH</sequence>
<accession>A0A8I2GPW6</accession>
<dbReference type="RefSeq" id="WP_168274930.1">
    <property type="nucleotide sequence ID" value="NZ_WIEZ01000001.1"/>
</dbReference>
<comment type="caution">
    <text evidence="1">The sequence shown here is derived from an EMBL/GenBank/DDBJ whole genome shotgun (WGS) entry which is preliminary data.</text>
</comment>
<dbReference type="EMBL" id="WIEZ01000001">
    <property type="protein sequence ID" value="NKM44107.1"/>
    <property type="molecule type" value="Genomic_DNA"/>
</dbReference>
<evidence type="ECO:0000313" key="1">
    <source>
        <dbReference type="EMBL" id="NKM44107.1"/>
    </source>
</evidence>
<dbReference type="AlphaFoldDB" id="A0A8I2GPW6"/>
<protein>
    <submittedName>
        <fullName evidence="1">Uncharacterized protein</fullName>
    </submittedName>
</protein>
<gene>
    <name evidence="1" type="ORF">GFL91_03670</name>
</gene>
<organism evidence="1 2">
    <name type="scientific">Rhizobium leguminosarum bv. viciae</name>
    <dbReference type="NCBI Taxonomy" id="387"/>
    <lineage>
        <taxon>Bacteria</taxon>
        <taxon>Pseudomonadati</taxon>
        <taxon>Pseudomonadota</taxon>
        <taxon>Alphaproteobacteria</taxon>
        <taxon>Hyphomicrobiales</taxon>
        <taxon>Rhizobiaceae</taxon>
        <taxon>Rhizobium/Agrobacterium group</taxon>
        <taxon>Rhizobium</taxon>
    </lineage>
</organism>
<proteinExistence type="predicted"/>
<evidence type="ECO:0000313" key="2">
    <source>
        <dbReference type="Proteomes" id="UP000662259"/>
    </source>
</evidence>
<dbReference type="Proteomes" id="UP000662259">
    <property type="component" value="Unassembled WGS sequence"/>
</dbReference>
<name>A0A8I2GPW6_RHILV</name>
<reference evidence="1" key="1">
    <citation type="submission" date="2019-10" db="EMBL/GenBank/DDBJ databases">
        <title>Rhizobium leguminosarum symbiovar viciae collection.</title>
        <authorList>
            <person name="Boivin S."/>
            <person name="Lepetit M."/>
        </authorList>
    </citation>
    <scope>NUCLEOTIDE SEQUENCE</scope>
    <source>
        <strain evidence="1">L143</strain>
    </source>
</reference>